<accession>A0A0J9SJC5</accession>
<evidence type="ECO:0000256" key="1">
    <source>
        <dbReference type="SAM" id="MobiDB-lite"/>
    </source>
</evidence>
<feature type="compositionally biased region" description="Basic residues" evidence="1">
    <location>
        <begin position="467"/>
        <end position="477"/>
    </location>
</feature>
<name>A0A0J9SJC5_PLAVI</name>
<sequence length="736" mass="81817">MNLLLLSLLFMQNVTSYFEHFKNGVNTQFVKDKVQCGPGSEARNLSAGAPDSHFKAHQPKIDVSKLDSLLSASNHLKASNHLSASDYLNPFQYLLKGNESVNMFAKSASQLSPYRMSRKLNDDSSTYDDGEDDESFLETNESDKTNDKDEDHGEKDQFDEENAESFLEKDEFDEASDGDNEQDGENEDFPGEHEGSFLEKEEYDDAGDNEHDEFYDEDAESFLEQEEYEDLSDNENDEMDEDHGESFLEKEDGDEDSGEDNGKDYKEEYQNKMADDDYPDEYVGSDDSSNGSTGTAQMGSQSGSGKSGTAQMSSQSGGNMKELKNKENESFLEQNVNGHTEEEEEKHSTFVSSSLSSDNVEDKYDDEHDDEVSFLEEDAHSHSDDTFDDYYEDSFLERGKLGAKYSDYYEEDADEEDAKQANEDAFDNHHLNEISTTNDVHSFIQKDMEYIDEIIDDNETIKEAVKKGSKKAMKQPMHKPNLLEEEDFEEKESFSDDEMNGFMEESMDASKLDAKKAKTTLRSSEKKKTPTSGTSGMSGMSGMSGSGATSAATEAATNMNATAMNAAAKGNSEASKKQTDLSNEDLFNDELTEEVIADSYEEGGNVGSEEAESLTNAFDDKLLDQGVNENTLLNDNMIYNVNMVPHKKRELYISPHKHTSAASSKNGKHRAADADALDKKLRAHELLELENGEGSNSVIVETEEVDVDLNGGKSSGSVSFLSSVVFLLIGLLCFTN</sequence>
<dbReference type="Proteomes" id="UP000053562">
    <property type="component" value="Unassembled WGS sequence"/>
</dbReference>
<feature type="compositionally biased region" description="Acidic residues" evidence="1">
    <location>
        <begin position="367"/>
        <end position="376"/>
    </location>
</feature>
<feature type="compositionally biased region" description="Polar residues" evidence="1">
    <location>
        <begin position="309"/>
        <end position="318"/>
    </location>
</feature>
<feature type="signal peptide" evidence="2">
    <location>
        <begin position="1"/>
        <end position="16"/>
    </location>
</feature>
<feature type="chain" id="PRO_5005322438" evidence="2">
    <location>
        <begin position="17"/>
        <end position="736"/>
    </location>
</feature>
<feature type="region of interest" description="Disordered" evidence="1">
    <location>
        <begin position="518"/>
        <end position="548"/>
    </location>
</feature>
<feature type="compositionally biased region" description="Polar residues" evidence="1">
    <location>
        <begin position="349"/>
        <end position="358"/>
    </location>
</feature>
<feature type="compositionally biased region" description="Acidic residues" evidence="1">
    <location>
        <begin position="125"/>
        <end position="136"/>
    </location>
</feature>
<feature type="compositionally biased region" description="Basic and acidic residues" evidence="1">
    <location>
        <begin position="190"/>
        <end position="200"/>
    </location>
</feature>
<feature type="compositionally biased region" description="Low complexity" evidence="1">
    <location>
        <begin position="530"/>
        <end position="548"/>
    </location>
</feature>
<feature type="region of interest" description="Disordered" evidence="1">
    <location>
        <begin position="119"/>
        <end position="387"/>
    </location>
</feature>
<evidence type="ECO:0000313" key="4">
    <source>
        <dbReference type="Proteomes" id="UP000053562"/>
    </source>
</evidence>
<feature type="compositionally biased region" description="Acidic residues" evidence="1">
    <location>
        <begin position="170"/>
        <end position="189"/>
    </location>
</feature>
<keyword evidence="2" id="KW-0732">Signal</keyword>
<feature type="compositionally biased region" description="Low complexity" evidence="1">
    <location>
        <begin position="285"/>
        <end position="308"/>
    </location>
</feature>
<dbReference type="OrthoDB" id="387534at2759"/>
<dbReference type="EMBL" id="KQ234144">
    <property type="protein sequence ID" value="KMZ83125.1"/>
    <property type="molecule type" value="Genomic_DNA"/>
</dbReference>
<gene>
    <name evidence="3" type="ORF">PVIIG_04007</name>
</gene>
<feature type="compositionally biased region" description="Basic and acidic residues" evidence="1">
    <location>
        <begin position="141"/>
        <end position="156"/>
    </location>
</feature>
<feature type="compositionally biased region" description="Acidic residues" evidence="1">
    <location>
        <begin position="483"/>
        <end position="495"/>
    </location>
</feature>
<proteinExistence type="predicted"/>
<evidence type="ECO:0000313" key="3">
    <source>
        <dbReference type="EMBL" id="KMZ83125.1"/>
    </source>
</evidence>
<protein>
    <submittedName>
        <fullName evidence="3">Rhoptry associated membrane antigen</fullName>
    </submittedName>
</protein>
<feature type="compositionally biased region" description="Basic and acidic residues" evidence="1">
    <location>
        <begin position="260"/>
        <end position="275"/>
    </location>
</feature>
<dbReference type="AlphaFoldDB" id="A0A0J9SJC5"/>
<reference evidence="3 4" key="1">
    <citation type="submission" date="2011-08" db="EMBL/GenBank/DDBJ databases">
        <title>The Genome Sequence of Plasmodium vivax India VII.</title>
        <authorList>
            <consortium name="The Broad Institute Genome Sequencing Platform"/>
            <consortium name="The Broad Institute Genome Sequencing Center for Infectious Disease"/>
            <person name="Neafsey D."/>
            <person name="Carlton J."/>
            <person name="Barnwell J."/>
            <person name="Collins W."/>
            <person name="Escalante A."/>
            <person name="Mullikin J."/>
            <person name="Saul A."/>
            <person name="Guigo R."/>
            <person name="Camara F."/>
            <person name="Young S.K."/>
            <person name="Zeng Q."/>
            <person name="Gargeya S."/>
            <person name="Fitzgerald M."/>
            <person name="Haas B."/>
            <person name="Abouelleil A."/>
            <person name="Alvarado L."/>
            <person name="Arachchi H.M."/>
            <person name="Berlin A."/>
            <person name="Brown A."/>
            <person name="Chapman S.B."/>
            <person name="Chen Z."/>
            <person name="Dunbar C."/>
            <person name="Freedman E."/>
            <person name="Gearin G."/>
            <person name="Gellesch M."/>
            <person name="Goldberg J."/>
            <person name="Griggs A."/>
            <person name="Gujja S."/>
            <person name="Heiman D."/>
            <person name="Howarth C."/>
            <person name="Larson L."/>
            <person name="Lui A."/>
            <person name="MacDonald P.J.P."/>
            <person name="Montmayeur A."/>
            <person name="Murphy C."/>
            <person name="Neiman D."/>
            <person name="Pearson M."/>
            <person name="Priest M."/>
            <person name="Roberts A."/>
            <person name="Saif S."/>
            <person name="Shea T."/>
            <person name="Shenoy N."/>
            <person name="Sisk P."/>
            <person name="Stolte C."/>
            <person name="Sykes S."/>
            <person name="Wortman J."/>
            <person name="Nusbaum C."/>
            <person name="Birren B."/>
        </authorList>
    </citation>
    <scope>NUCLEOTIDE SEQUENCE [LARGE SCALE GENOMIC DNA]</scope>
    <source>
        <strain evidence="3 4">India VII</strain>
    </source>
</reference>
<organism evidence="3 4">
    <name type="scientific">Plasmodium vivax India VII</name>
    <dbReference type="NCBI Taxonomy" id="1077284"/>
    <lineage>
        <taxon>Eukaryota</taxon>
        <taxon>Sar</taxon>
        <taxon>Alveolata</taxon>
        <taxon>Apicomplexa</taxon>
        <taxon>Aconoidasida</taxon>
        <taxon>Haemosporida</taxon>
        <taxon>Plasmodiidae</taxon>
        <taxon>Plasmodium</taxon>
        <taxon>Plasmodium (Plasmodium)</taxon>
    </lineage>
</organism>
<feature type="compositionally biased region" description="Acidic residues" evidence="1">
    <location>
        <begin position="201"/>
        <end position="243"/>
    </location>
</feature>
<feature type="region of interest" description="Disordered" evidence="1">
    <location>
        <begin position="467"/>
        <end position="495"/>
    </location>
</feature>
<evidence type="ECO:0000256" key="2">
    <source>
        <dbReference type="SAM" id="SignalP"/>
    </source>
</evidence>